<dbReference type="NCBIfam" id="TIGR01891">
    <property type="entry name" value="amidohydrolases"/>
    <property type="match status" value="1"/>
</dbReference>
<keyword evidence="3" id="KW-0220">Diaminopimelate biosynthesis</keyword>
<sequence>MSLKEQLFEKIDAKTERMIDIRRYLHEHPELSFEEEKTGQYIVDFYKDLPHDGIETNVGGMNGSVVTIQGGQAGPTIALRADFDALPIQEDTGLPFASKVDGVMHACGHDGHTAYLLILAESLIELKDQIKGTVKIVHQPAEEVSPGGAKTILESGLLDDVEAMFGIHVMTNAQTGIVQVRKGNVQTGRSNFSMTVRGKSGHGSSPHQANDAIVAAAAFVTNVQSMISRRIDPFDMAVFTIGNFDGTGQANVINDHVQLDGDVRTMSTQASETIMKYMHHFADGIREMYQVDVDLDFAYDYPVLHNDEGVTERVWKALEDMNVPGVELEESPKQAPSEDFAFYAEKIPATFFYVGCTPEGQEAFPHHHPKFFMDEQALTISVKAMATVVDEFVG</sequence>
<name>A0A347WL36_9LACT</name>
<keyword evidence="8" id="KW-1185">Reference proteome</keyword>
<dbReference type="PIRSF" id="PIRSF005962">
    <property type="entry name" value="Pept_M20D_amidohydro"/>
    <property type="match status" value="1"/>
</dbReference>
<protein>
    <submittedName>
        <fullName evidence="7">Amidohydrolase</fullName>
    </submittedName>
</protein>
<keyword evidence="1" id="KW-0028">Amino-acid biosynthesis</keyword>
<organism evidence="7 8">
    <name type="scientific">Suicoccus acidiformans</name>
    <dbReference type="NCBI Taxonomy" id="2036206"/>
    <lineage>
        <taxon>Bacteria</taxon>
        <taxon>Bacillati</taxon>
        <taxon>Bacillota</taxon>
        <taxon>Bacilli</taxon>
        <taxon>Lactobacillales</taxon>
        <taxon>Aerococcaceae</taxon>
        <taxon>Suicoccus</taxon>
    </lineage>
</organism>
<evidence type="ECO:0000256" key="4">
    <source>
        <dbReference type="ARBA" id="ARBA00023154"/>
    </source>
</evidence>
<dbReference type="FunFam" id="3.30.70.360:FF:000001">
    <property type="entry name" value="N-acetyldiaminopimelate deacetylase"/>
    <property type="match status" value="1"/>
</dbReference>
<comment type="cofactor">
    <cofactor evidence="5">
        <name>Mn(2+)</name>
        <dbReference type="ChEBI" id="CHEBI:29035"/>
    </cofactor>
    <text evidence="5">The Mn(2+) ion enhances activity.</text>
</comment>
<dbReference type="Pfam" id="PF07687">
    <property type="entry name" value="M20_dimer"/>
    <property type="match status" value="1"/>
</dbReference>
<evidence type="ECO:0000256" key="5">
    <source>
        <dbReference type="PIRSR" id="PIRSR005962-1"/>
    </source>
</evidence>
<dbReference type="GO" id="GO:0019877">
    <property type="term" value="P:diaminopimelate biosynthetic process"/>
    <property type="evidence" value="ECO:0007669"/>
    <property type="project" value="UniProtKB-KW"/>
</dbReference>
<dbReference type="AlphaFoldDB" id="A0A347WL36"/>
<dbReference type="OrthoDB" id="9776731at2"/>
<gene>
    <name evidence="7" type="ORF">CL176_07175</name>
</gene>
<keyword evidence="4" id="KW-0457">Lysine biosynthesis</keyword>
<dbReference type="InterPro" id="IPR011650">
    <property type="entry name" value="Peptidase_M20_dimer"/>
</dbReference>
<keyword evidence="2 7" id="KW-0378">Hydrolase</keyword>
<dbReference type="KEGG" id="abae:CL176_07175"/>
<dbReference type="SUPFAM" id="SSF53187">
    <property type="entry name" value="Zn-dependent exopeptidases"/>
    <property type="match status" value="1"/>
</dbReference>
<dbReference type="PANTHER" id="PTHR11014:SF63">
    <property type="entry name" value="METALLOPEPTIDASE, PUTATIVE (AFU_ORTHOLOGUE AFUA_6G09600)-RELATED"/>
    <property type="match status" value="1"/>
</dbReference>
<feature type="binding site" evidence="5">
    <location>
        <position position="168"/>
    </location>
    <ligand>
        <name>Mn(2+)</name>
        <dbReference type="ChEBI" id="CHEBI:29035"/>
        <label>2</label>
    </ligand>
</feature>
<dbReference type="EMBL" id="CP023434">
    <property type="protein sequence ID" value="AXY25793.1"/>
    <property type="molecule type" value="Genomic_DNA"/>
</dbReference>
<dbReference type="PANTHER" id="PTHR11014">
    <property type="entry name" value="PEPTIDASE M20 FAMILY MEMBER"/>
    <property type="match status" value="1"/>
</dbReference>
<dbReference type="GO" id="GO:0046872">
    <property type="term" value="F:metal ion binding"/>
    <property type="evidence" value="ECO:0007669"/>
    <property type="project" value="UniProtKB-KW"/>
</dbReference>
<evidence type="ECO:0000313" key="7">
    <source>
        <dbReference type="EMBL" id="AXY25793.1"/>
    </source>
</evidence>
<feature type="domain" description="Peptidase M20 dimerisation" evidence="6">
    <location>
        <begin position="188"/>
        <end position="281"/>
    </location>
</feature>
<dbReference type="Proteomes" id="UP000263232">
    <property type="component" value="Chromosome"/>
</dbReference>
<evidence type="ECO:0000256" key="2">
    <source>
        <dbReference type="ARBA" id="ARBA00022801"/>
    </source>
</evidence>
<accession>A0A347WL36</accession>
<dbReference type="GO" id="GO:0050118">
    <property type="term" value="F:N-acetyldiaminopimelate deacetylase activity"/>
    <property type="evidence" value="ECO:0007669"/>
    <property type="project" value="UniProtKB-ARBA"/>
</dbReference>
<reference evidence="7 8" key="1">
    <citation type="submission" date="2017-09" db="EMBL/GenBank/DDBJ databases">
        <title>Complete genome sequence of Oxytococcus suis strain ZY16052.</title>
        <authorList>
            <person name="Li F."/>
        </authorList>
    </citation>
    <scope>NUCLEOTIDE SEQUENCE [LARGE SCALE GENOMIC DNA]</scope>
    <source>
        <strain evidence="7 8">ZY16052</strain>
    </source>
</reference>
<keyword evidence="5" id="KW-0479">Metal-binding</keyword>
<evidence type="ECO:0000256" key="1">
    <source>
        <dbReference type="ARBA" id="ARBA00022605"/>
    </source>
</evidence>
<evidence type="ECO:0000259" key="6">
    <source>
        <dbReference type="Pfam" id="PF07687"/>
    </source>
</evidence>
<feature type="binding site" evidence="5">
    <location>
        <position position="107"/>
    </location>
    <ligand>
        <name>Mn(2+)</name>
        <dbReference type="ChEBI" id="CHEBI:29035"/>
        <label>2</label>
    </ligand>
</feature>
<dbReference type="Gene3D" id="3.40.630.10">
    <property type="entry name" value="Zn peptidases"/>
    <property type="match status" value="1"/>
</dbReference>
<dbReference type="InterPro" id="IPR017439">
    <property type="entry name" value="Amidohydrolase"/>
</dbReference>
<proteinExistence type="predicted"/>
<dbReference type="Gene3D" id="3.30.70.360">
    <property type="match status" value="1"/>
</dbReference>
<dbReference type="GO" id="GO:0009085">
    <property type="term" value="P:lysine biosynthetic process"/>
    <property type="evidence" value="ECO:0007669"/>
    <property type="project" value="UniProtKB-KW"/>
</dbReference>
<evidence type="ECO:0000256" key="3">
    <source>
        <dbReference type="ARBA" id="ARBA00022915"/>
    </source>
</evidence>
<keyword evidence="5" id="KW-0464">Manganese</keyword>
<dbReference type="InterPro" id="IPR002933">
    <property type="entry name" value="Peptidase_M20"/>
</dbReference>
<dbReference type="InterPro" id="IPR036264">
    <property type="entry name" value="Bact_exopeptidase_dim_dom"/>
</dbReference>
<feature type="binding site" evidence="5">
    <location>
        <position position="143"/>
    </location>
    <ligand>
        <name>Mn(2+)</name>
        <dbReference type="ChEBI" id="CHEBI:29035"/>
        <label>2</label>
    </ligand>
</feature>
<dbReference type="RefSeq" id="WP_118990693.1">
    <property type="nucleotide sequence ID" value="NZ_CP023434.1"/>
</dbReference>
<feature type="binding site" evidence="5">
    <location>
        <position position="367"/>
    </location>
    <ligand>
        <name>Mn(2+)</name>
        <dbReference type="ChEBI" id="CHEBI:29035"/>
        <label>2</label>
    </ligand>
</feature>
<dbReference type="SUPFAM" id="SSF55031">
    <property type="entry name" value="Bacterial exopeptidase dimerisation domain"/>
    <property type="match status" value="1"/>
</dbReference>
<evidence type="ECO:0000313" key="8">
    <source>
        <dbReference type="Proteomes" id="UP000263232"/>
    </source>
</evidence>
<feature type="binding site" evidence="5">
    <location>
        <position position="109"/>
    </location>
    <ligand>
        <name>Mn(2+)</name>
        <dbReference type="ChEBI" id="CHEBI:29035"/>
        <label>2</label>
    </ligand>
</feature>
<dbReference type="Pfam" id="PF01546">
    <property type="entry name" value="Peptidase_M20"/>
    <property type="match status" value="1"/>
</dbReference>